<protein>
    <submittedName>
        <fullName evidence="1">DUF4333 domain-containing protein</fullName>
    </submittedName>
</protein>
<accession>A0ACC6MN48</accession>
<comment type="caution">
    <text evidence="1">The sequence shown here is derived from an EMBL/GenBank/DDBJ whole genome shotgun (WGS) entry which is preliminary data.</text>
</comment>
<organism evidence="1 2">
    <name type="scientific">Mycolicibacterium parafortuitum</name>
    <name type="common">Mycobacterium parafortuitum</name>
    <dbReference type="NCBI Taxonomy" id="39692"/>
    <lineage>
        <taxon>Bacteria</taxon>
        <taxon>Bacillati</taxon>
        <taxon>Actinomycetota</taxon>
        <taxon>Actinomycetes</taxon>
        <taxon>Mycobacteriales</taxon>
        <taxon>Mycobacteriaceae</taxon>
        <taxon>Mycolicibacterium</taxon>
    </lineage>
</organism>
<evidence type="ECO:0000313" key="2">
    <source>
        <dbReference type="Proteomes" id="UP001289645"/>
    </source>
</evidence>
<dbReference type="EMBL" id="JAOXLN010000030">
    <property type="protein sequence ID" value="MDZ5088287.1"/>
    <property type="molecule type" value="Genomic_DNA"/>
</dbReference>
<name>A0ACC6MN48_MYCPF</name>
<sequence>MTGQLMRTLIATLTALTASAVVAAGCSVQDASRAPTVTSADLQNDIAAQLASAGEQPQEVTCRADLVGEVGQTSRCDVVMSPTNSFQPIVTVTAVDGATIDYEMTPALSREQLERAVVRLLDDAGAAAPTSVVCLADLHGQIGAISRCDITTAGLTLPRTAEVTSVDGLMMNFDLVPILTRTELENSLLDDLAAHVGARPNSATCAGHLEGRPGNTVDCTVADASTTATLRLTVTAVDGEAIDYSYAPMG</sequence>
<gene>
    <name evidence="1" type="ORF">OHX15_23090</name>
</gene>
<evidence type="ECO:0000313" key="1">
    <source>
        <dbReference type="EMBL" id="MDZ5088287.1"/>
    </source>
</evidence>
<proteinExistence type="predicted"/>
<keyword evidence="2" id="KW-1185">Reference proteome</keyword>
<dbReference type="Proteomes" id="UP001289645">
    <property type="component" value="Unassembled WGS sequence"/>
</dbReference>
<reference evidence="1 2" key="1">
    <citation type="journal article" date="2021" name="Chemosphere">
        <title>Bioballs carrying a syntrophic Rhodococcus and Mycolicibacterium consortium for simultaneous sorption and biodegradation of fuel oil in contaminated freshwater.</title>
        <authorList>
            <person name="Naloka K."/>
            <person name="Polrit D."/>
            <person name="Muangchinda C."/>
            <person name="Thoetkiattikul H."/>
            <person name="Pinyakong O."/>
        </authorList>
    </citation>
    <scope>NUCLEOTIDE SEQUENCE [LARGE SCALE GENOMIC DNA]</scope>
    <source>
        <strain evidence="1 2">J101</strain>
    </source>
</reference>